<gene>
    <name evidence="1" type="ORF">J2S10_004002</name>
</gene>
<comment type="caution">
    <text evidence="1">The sequence shown here is derived from an EMBL/GenBank/DDBJ whole genome shotgun (WGS) entry which is preliminary data.</text>
</comment>
<name>A0ABT9XYZ3_9BACI</name>
<proteinExistence type="predicted"/>
<accession>A0ABT9XYZ3</accession>
<reference evidence="1 2" key="1">
    <citation type="submission" date="2023-07" db="EMBL/GenBank/DDBJ databases">
        <title>Genomic Encyclopedia of Type Strains, Phase IV (KMG-IV): sequencing the most valuable type-strain genomes for metagenomic binning, comparative biology and taxonomic classification.</title>
        <authorList>
            <person name="Goeker M."/>
        </authorList>
    </citation>
    <scope>NUCLEOTIDE SEQUENCE [LARGE SCALE GENOMIC DNA]</scope>
    <source>
        <strain evidence="1 2">DSM 27594</strain>
    </source>
</reference>
<dbReference type="EMBL" id="JAUSTW010000007">
    <property type="protein sequence ID" value="MDQ0200800.1"/>
    <property type="molecule type" value="Genomic_DNA"/>
</dbReference>
<sequence length="97" mass="11045">MNRSNSNEAFYRFPFSAELVQERGHAGNRSEIDGSKSCREVDKLMGIFPRMKIRANFVRCSKQNKCQKLEISIKKGKARRSSKNISSLNGIIIIPII</sequence>
<evidence type="ECO:0000313" key="1">
    <source>
        <dbReference type="EMBL" id="MDQ0200800.1"/>
    </source>
</evidence>
<keyword evidence="2" id="KW-1185">Reference proteome</keyword>
<protein>
    <submittedName>
        <fullName evidence="1">Uncharacterized protein</fullName>
    </submittedName>
</protein>
<dbReference type="Proteomes" id="UP001224122">
    <property type="component" value="Unassembled WGS sequence"/>
</dbReference>
<dbReference type="RefSeq" id="WP_307411227.1">
    <property type="nucleotide sequence ID" value="NZ_JAUSTW010000007.1"/>
</dbReference>
<organism evidence="1 2">
    <name type="scientific">Neobacillus ginsengisoli</name>
    <dbReference type="NCBI Taxonomy" id="904295"/>
    <lineage>
        <taxon>Bacteria</taxon>
        <taxon>Bacillati</taxon>
        <taxon>Bacillota</taxon>
        <taxon>Bacilli</taxon>
        <taxon>Bacillales</taxon>
        <taxon>Bacillaceae</taxon>
        <taxon>Neobacillus</taxon>
    </lineage>
</organism>
<evidence type="ECO:0000313" key="2">
    <source>
        <dbReference type="Proteomes" id="UP001224122"/>
    </source>
</evidence>